<comment type="pathway">
    <text evidence="5">Amine and polyamine degradation; ethanolamine degradation.</text>
</comment>
<name>A0ABS1V0T1_9PROT</name>
<evidence type="ECO:0000256" key="5">
    <source>
        <dbReference type="HAMAP-Rule" id="MF_00601"/>
    </source>
</evidence>
<organism evidence="6 7">
    <name type="scientific">Belnapia mucosa</name>
    <dbReference type="NCBI Taxonomy" id="2804532"/>
    <lineage>
        <taxon>Bacteria</taxon>
        <taxon>Pseudomonadati</taxon>
        <taxon>Pseudomonadota</taxon>
        <taxon>Alphaproteobacteria</taxon>
        <taxon>Acetobacterales</taxon>
        <taxon>Roseomonadaceae</taxon>
        <taxon>Belnapia</taxon>
    </lineage>
</organism>
<evidence type="ECO:0000256" key="3">
    <source>
        <dbReference type="ARBA" id="ARBA00023285"/>
    </source>
</evidence>
<dbReference type="Gene3D" id="3.40.50.11240">
    <property type="entry name" value="Ethanolamine ammonia-lyase light chain (EutC)"/>
    <property type="match status" value="1"/>
</dbReference>
<evidence type="ECO:0000313" key="7">
    <source>
        <dbReference type="Proteomes" id="UP000606490"/>
    </source>
</evidence>
<dbReference type="RefSeq" id="WP_202825062.1">
    <property type="nucleotide sequence ID" value="NZ_JAEUXJ010000003.1"/>
</dbReference>
<keyword evidence="7" id="KW-1185">Reference proteome</keyword>
<evidence type="ECO:0000256" key="4">
    <source>
        <dbReference type="ARBA" id="ARBA00024446"/>
    </source>
</evidence>
<dbReference type="Gene3D" id="1.10.30.40">
    <property type="entry name" value="Ethanolamine ammonia-lyase light chain (EutC), N-terminal domain"/>
    <property type="match status" value="1"/>
</dbReference>
<reference evidence="6 7" key="1">
    <citation type="submission" date="2021-01" db="EMBL/GenBank/DDBJ databases">
        <title>Belnapia mucosa sp. nov. and Belnapia arida sp. nov., isolated from the Tabernas Desert (Almeria, Spain).</title>
        <authorList>
            <person name="Molina-Menor E."/>
            <person name="Vidal-Verdu A."/>
            <person name="Calonge A."/>
            <person name="Satari L."/>
            <person name="Pereto Magraner J."/>
            <person name="Porcar Miralles M."/>
        </authorList>
    </citation>
    <scope>NUCLEOTIDE SEQUENCE [LARGE SCALE GENOMIC DNA]</scope>
    <source>
        <strain evidence="6 7">T6</strain>
    </source>
</reference>
<comment type="catalytic activity">
    <reaction evidence="5">
        <text>ethanolamine = acetaldehyde + NH4(+)</text>
        <dbReference type="Rhea" id="RHEA:15313"/>
        <dbReference type="ChEBI" id="CHEBI:15343"/>
        <dbReference type="ChEBI" id="CHEBI:28938"/>
        <dbReference type="ChEBI" id="CHEBI:57603"/>
        <dbReference type="EC" id="4.3.1.7"/>
    </reaction>
</comment>
<comment type="caution">
    <text evidence="6">The sequence shown here is derived from an EMBL/GenBank/DDBJ whole genome shotgun (WGS) entry which is preliminary data.</text>
</comment>
<dbReference type="NCBIfam" id="NF003971">
    <property type="entry name" value="PRK05465.1"/>
    <property type="match status" value="1"/>
</dbReference>
<keyword evidence="1 5" id="KW-0846">Cobalamin</keyword>
<comment type="function">
    <text evidence="5">Catalyzes the deamination of various vicinal amino-alcohols to oxo compounds. Allows this organism to utilize ethanolamine as the sole source of nitrogen and carbon in the presence of external vitamin B12.</text>
</comment>
<dbReference type="EMBL" id="JAEUXJ010000003">
    <property type="protein sequence ID" value="MBL6455309.1"/>
    <property type="molecule type" value="Genomic_DNA"/>
</dbReference>
<gene>
    <name evidence="5 6" type="primary">eutC</name>
    <name evidence="6" type="ORF">JMJ55_08255</name>
</gene>
<dbReference type="Pfam" id="PF05985">
    <property type="entry name" value="EutC"/>
    <property type="match status" value="1"/>
</dbReference>
<evidence type="ECO:0000313" key="6">
    <source>
        <dbReference type="EMBL" id="MBL6455309.1"/>
    </source>
</evidence>
<proteinExistence type="inferred from homology"/>
<comment type="similarity">
    <text evidence="5">Belongs to the EutC family.</text>
</comment>
<sequence>MTVPTPWVELRRFTAARVALGRAGHGLPTAAHLDFQEAHARARDAVHSTLDLDALEAALGLPAIRVASQAADRRGYLLRPDLGRRLHEADRARLPPAPGAFLFVVADGLSAIGVQSGAPALIAAAVPLLRRAGLAIAPVVLASQARVALGDEIGEAMGAAMVAVLIGERPGLSATDSLGLYLTLGPRRGRTDAERNCISNIRPGGLSPAAAAEKLLWLTGAALQLGATGVALKDEQPSGTLLP</sequence>
<dbReference type="PANTHER" id="PTHR39330:SF1">
    <property type="entry name" value="ETHANOLAMINE AMMONIA-LYASE SMALL SUBUNIT"/>
    <property type="match status" value="1"/>
</dbReference>
<comment type="cofactor">
    <cofactor evidence="5">
        <name>adenosylcob(III)alamin</name>
        <dbReference type="ChEBI" id="CHEBI:18408"/>
    </cofactor>
    <text evidence="5">Binds between the large and small subunits.</text>
</comment>
<evidence type="ECO:0000256" key="1">
    <source>
        <dbReference type="ARBA" id="ARBA00022628"/>
    </source>
</evidence>
<protein>
    <recommendedName>
        <fullName evidence="5">Ethanolamine ammonia-lyase small subunit</fullName>
        <shortName evidence="5">EAL small subunit</shortName>
        <ecNumber evidence="5">4.3.1.7</ecNumber>
    </recommendedName>
</protein>
<dbReference type="PANTHER" id="PTHR39330">
    <property type="entry name" value="ETHANOLAMINE AMMONIA-LYASE LIGHT CHAIN"/>
    <property type="match status" value="1"/>
</dbReference>
<dbReference type="InterPro" id="IPR042255">
    <property type="entry name" value="EutC_N"/>
</dbReference>
<dbReference type="PIRSF" id="PIRSF018982">
    <property type="entry name" value="EutC"/>
    <property type="match status" value="1"/>
</dbReference>
<dbReference type="InterPro" id="IPR042251">
    <property type="entry name" value="EutC_C"/>
</dbReference>
<dbReference type="InterPro" id="IPR009246">
    <property type="entry name" value="EutC"/>
</dbReference>
<feature type="binding site" evidence="5">
    <location>
        <position position="197"/>
    </location>
    <ligand>
        <name>adenosylcob(III)alamin</name>
        <dbReference type="ChEBI" id="CHEBI:18408"/>
    </ligand>
</feature>
<dbReference type="Proteomes" id="UP000606490">
    <property type="component" value="Unassembled WGS sequence"/>
</dbReference>
<dbReference type="EC" id="4.3.1.7" evidence="5"/>
<evidence type="ECO:0000256" key="2">
    <source>
        <dbReference type="ARBA" id="ARBA00023239"/>
    </source>
</evidence>
<keyword evidence="3 5" id="KW-0170">Cobalt</keyword>
<feature type="binding site" evidence="5">
    <location>
        <position position="168"/>
    </location>
    <ligand>
        <name>adenosylcob(III)alamin</name>
        <dbReference type="ChEBI" id="CHEBI:18408"/>
    </ligand>
</feature>
<comment type="subcellular location">
    <subcellularLocation>
        <location evidence="5">Bacterial microcompartment</location>
    </subcellularLocation>
</comment>
<accession>A0ABS1V0T1</accession>
<feature type="binding site" evidence="5">
    <location>
        <position position="147"/>
    </location>
    <ligand>
        <name>adenosylcob(III)alamin</name>
        <dbReference type="ChEBI" id="CHEBI:18408"/>
    </ligand>
</feature>
<dbReference type="HAMAP" id="MF_00601">
    <property type="entry name" value="EutC"/>
    <property type="match status" value="1"/>
</dbReference>
<comment type="subunit">
    <text evidence="5">The basic unit is a heterodimer which dimerizes to form tetramers. The heterotetramers trimerize; 6 large subunits form a core ring with 6 small subunits projecting outwards.</text>
</comment>
<keyword evidence="4 5" id="KW-1283">Bacterial microcompartment</keyword>
<keyword evidence="2 5" id="KW-0456">Lyase</keyword>
<dbReference type="GO" id="GO:0008851">
    <property type="term" value="F:ethanolamine ammonia-lyase activity"/>
    <property type="evidence" value="ECO:0007669"/>
    <property type="project" value="UniProtKB-EC"/>
</dbReference>